<dbReference type="PANTHER" id="PTHR34847">
    <property type="entry name" value="NODULATION PROTEIN U"/>
    <property type="match status" value="1"/>
</dbReference>
<dbReference type="InterPro" id="IPR043129">
    <property type="entry name" value="ATPase_NBD"/>
</dbReference>
<accession>A0A5B0WUG3</accession>
<proteinExistence type="inferred from homology"/>
<dbReference type="GO" id="GO:0016740">
    <property type="term" value="F:transferase activity"/>
    <property type="evidence" value="ECO:0007669"/>
    <property type="project" value="UniProtKB-KW"/>
</dbReference>
<dbReference type="RefSeq" id="WP_149611846.1">
    <property type="nucleotide sequence ID" value="NZ_VTUX01000006.1"/>
</dbReference>
<comment type="similarity">
    <text evidence="1">Belongs to the NodU/CmcH family.</text>
</comment>
<feature type="domain" description="Carbamoyltransferase C-terminal" evidence="3">
    <location>
        <begin position="392"/>
        <end position="561"/>
    </location>
</feature>
<dbReference type="PANTHER" id="PTHR34847:SF1">
    <property type="entry name" value="NODULATION PROTEIN U"/>
    <property type="match status" value="1"/>
</dbReference>
<organism evidence="4 5">
    <name type="scientific">Pseudohalioglobus sediminis</name>
    <dbReference type="NCBI Taxonomy" id="2606449"/>
    <lineage>
        <taxon>Bacteria</taxon>
        <taxon>Pseudomonadati</taxon>
        <taxon>Pseudomonadota</taxon>
        <taxon>Gammaproteobacteria</taxon>
        <taxon>Cellvibrionales</taxon>
        <taxon>Halieaceae</taxon>
        <taxon>Pseudohalioglobus</taxon>
    </lineage>
</organism>
<comment type="caution">
    <text evidence="4">The sequence shown here is derived from an EMBL/GenBank/DDBJ whole genome shotgun (WGS) entry which is preliminary data.</text>
</comment>
<evidence type="ECO:0000256" key="1">
    <source>
        <dbReference type="ARBA" id="ARBA00006129"/>
    </source>
</evidence>
<sequence>MNILGINYFFHDSSACVLVDGELVVALEEERFTRQKHTTEFPEVAIQRCLEIAGLSYEDIDHVAVSINPGKDWFKKAIYALKLANKALPFINHELIRGLKKQKQFRSWYSKNWRKGAGPAVHKVDHHQAHIMGSFFVSPYDRAALLSMDGSGEWSTTWLGETDGSSFDCFSESEFPNSLGSFYETATQFCGFKPNYDEGKTMGLSPFGDPERFFHVMDKTVRVEDDGRVSVDLSWFDYQNWGHNRFSSKYLEAFGESRKEGGAIEQHHEDVAAAAQKVLEERALEMCRILEERSSAEHLVIAGGVSLNSVMNGRILRETRFKDIYVMPAAGDNGTSIGAAYYVHNAVLKSAKRFHHDNPYLGTEYSNAEIEKVLKESKLRYERVDDPCAAAAALLKQGKIIGWFQGRMEIGPRALGSRSILADPTLPEMKDKINAEVKHREAYRPFAPSCTVEAYKEYFDIDVEAPFMLKVCDVLPDKRACLPAITHVDGSARLHTVRAEISPRYHRMIAEFGKLSGVPVVLNTSFNVMGEPIVESPVQAVRCFYSTGLDALVIGDFVLHKEV</sequence>
<dbReference type="SUPFAM" id="SSF53067">
    <property type="entry name" value="Actin-like ATPase domain"/>
    <property type="match status" value="1"/>
</dbReference>
<keyword evidence="5" id="KW-1185">Reference proteome</keyword>
<dbReference type="Gene3D" id="3.90.870.20">
    <property type="entry name" value="Carbamoyltransferase, C-terminal domain"/>
    <property type="match status" value="1"/>
</dbReference>
<dbReference type="InterPro" id="IPR051338">
    <property type="entry name" value="NodU/CmcH_Carbamoyltrnsfr"/>
</dbReference>
<evidence type="ECO:0000313" key="5">
    <source>
        <dbReference type="Proteomes" id="UP000323708"/>
    </source>
</evidence>
<gene>
    <name evidence="4" type="ORF">F0M18_12785</name>
</gene>
<dbReference type="EMBL" id="VTUX01000006">
    <property type="protein sequence ID" value="KAA1189945.1"/>
    <property type="molecule type" value="Genomic_DNA"/>
</dbReference>
<dbReference type="CDD" id="cd24098">
    <property type="entry name" value="ASKHA_NBD_TobZ_N"/>
    <property type="match status" value="1"/>
</dbReference>
<dbReference type="Gene3D" id="3.30.420.40">
    <property type="match status" value="2"/>
</dbReference>
<protein>
    <submittedName>
        <fullName evidence="4">Carbamoyltransferase</fullName>
    </submittedName>
</protein>
<evidence type="ECO:0000259" key="2">
    <source>
        <dbReference type="Pfam" id="PF02543"/>
    </source>
</evidence>
<dbReference type="Pfam" id="PF16861">
    <property type="entry name" value="Carbam_trans_C"/>
    <property type="match status" value="1"/>
</dbReference>
<feature type="domain" description="Carbamoyltransferase" evidence="2">
    <location>
        <begin position="3"/>
        <end position="340"/>
    </location>
</feature>
<dbReference type="Proteomes" id="UP000323708">
    <property type="component" value="Unassembled WGS sequence"/>
</dbReference>
<dbReference type="InterPro" id="IPR031730">
    <property type="entry name" value="Carbam_trans_C"/>
</dbReference>
<dbReference type="InterPro" id="IPR038152">
    <property type="entry name" value="Carbam_trans_C_sf"/>
</dbReference>
<dbReference type="AlphaFoldDB" id="A0A5B0WUG3"/>
<dbReference type="InterPro" id="IPR003696">
    <property type="entry name" value="Carbtransf_dom"/>
</dbReference>
<reference evidence="4 5" key="1">
    <citation type="submission" date="2019-09" db="EMBL/GenBank/DDBJ databases">
        <authorList>
            <person name="Chen X.-Y."/>
        </authorList>
    </citation>
    <scope>NUCLEOTIDE SEQUENCE [LARGE SCALE GENOMIC DNA]</scope>
    <source>
        <strain evidence="4 5">NY5</strain>
    </source>
</reference>
<keyword evidence="4" id="KW-0808">Transferase</keyword>
<name>A0A5B0WUG3_9GAMM</name>
<evidence type="ECO:0000259" key="3">
    <source>
        <dbReference type="Pfam" id="PF16861"/>
    </source>
</evidence>
<evidence type="ECO:0000313" key="4">
    <source>
        <dbReference type="EMBL" id="KAA1189945.1"/>
    </source>
</evidence>
<dbReference type="Pfam" id="PF02543">
    <property type="entry name" value="Carbam_trans_N"/>
    <property type="match status" value="1"/>
</dbReference>